<comment type="caution">
    <text evidence="2">The sequence shown here is derived from an EMBL/GenBank/DDBJ whole genome shotgun (WGS) entry which is preliminary data.</text>
</comment>
<name>A0AA36IY44_9DINO</name>
<sequence>MSLLAATLRRVPNARRAAPALVSRRCLGDSVTGPGPTDPANLKIAVSFFTKPAMSYGEFKQQCISLRLFAFLGTCGFCVLGLMVNPPKSSYWQQYSPLYVMGSIKDCFLGSAPPLFLPAKVERAVDVPFVCQELITTRRLLTGGSDSEDDH</sequence>
<feature type="transmembrane region" description="Helical" evidence="1">
    <location>
        <begin position="64"/>
        <end position="84"/>
    </location>
</feature>
<evidence type="ECO:0000256" key="1">
    <source>
        <dbReference type="SAM" id="Phobius"/>
    </source>
</evidence>
<accession>A0AA36IY44</accession>
<keyword evidence="1" id="KW-0812">Transmembrane</keyword>
<gene>
    <name evidence="2" type="ORF">EVOR1521_LOCUS19519</name>
</gene>
<keyword evidence="3" id="KW-1185">Reference proteome</keyword>
<keyword evidence="1" id="KW-1133">Transmembrane helix</keyword>
<reference evidence="2" key="1">
    <citation type="submission" date="2023-08" db="EMBL/GenBank/DDBJ databases">
        <authorList>
            <person name="Chen Y."/>
            <person name="Shah S."/>
            <person name="Dougan E. K."/>
            <person name="Thang M."/>
            <person name="Chan C."/>
        </authorList>
    </citation>
    <scope>NUCLEOTIDE SEQUENCE</scope>
</reference>
<proteinExistence type="predicted"/>
<protein>
    <submittedName>
        <fullName evidence="2">Uncharacterized protein</fullName>
    </submittedName>
</protein>
<evidence type="ECO:0000313" key="3">
    <source>
        <dbReference type="Proteomes" id="UP001178507"/>
    </source>
</evidence>
<organism evidence="2 3">
    <name type="scientific">Effrenium voratum</name>
    <dbReference type="NCBI Taxonomy" id="2562239"/>
    <lineage>
        <taxon>Eukaryota</taxon>
        <taxon>Sar</taxon>
        <taxon>Alveolata</taxon>
        <taxon>Dinophyceae</taxon>
        <taxon>Suessiales</taxon>
        <taxon>Symbiodiniaceae</taxon>
        <taxon>Effrenium</taxon>
    </lineage>
</organism>
<evidence type="ECO:0000313" key="2">
    <source>
        <dbReference type="EMBL" id="CAJ1394974.1"/>
    </source>
</evidence>
<dbReference type="EMBL" id="CAUJNA010003002">
    <property type="protein sequence ID" value="CAJ1394974.1"/>
    <property type="molecule type" value="Genomic_DNA"/>
</dbReference>
<keyword evidence="1" id="KW-0472">Membrane</keyword>
<dbReference type="AlphaFoldDB" id="A0AA36IY44"/>
<dbReference type="Proteomes" id="UP001178507">
    <property type="component" value="Unassembled WGS sequence"/>
</dbReference>